<feature type="region of interest" description="Disordered" evidence="8">
    <location>
        <begin position="1"/>
        <end position="54"/>
    </location>
</feature>
<dbReference type="PANTHER" id="PTHR10639">
    <property type="entry name" value="CLATHRIN LIGHT CHAIN"/>
    <property type="match status" value="1"/>
</dbReference>
<evidence type="ECO:0000256" key="4">
    <source>
        <dbReference type="ARBA" id="ARBA00023136"/>
    </source>
</evidence>
<comment type="function">
    <text evidence="1 7">Clathrin is the major protein of the polyhedral coat of coated pits and vesicles.</text>
</comment>
<feature type="compositionally biased region" description="Polar residues" evidence="8">
    <location>
        <begin position="1"/>
        <end position="26"/>
    </location>
</feature>
<feature type="region of interest" description="Disordered" evidence="8">
    <location>
        <begin position="253"/>
        <end position="277"/>
    </location>
</feature>
<keyword evidence="5 7" id="KW-0168">Coated pit</keyword>
<comment type="similarity">
    <text evidence="3 7">Belongs to the clathrin light chain family.</text>
</comment>
<evidence type="ECO:0000256" key="2">
    <source>
        <dbReference type="ARBA" id="ARBA00004180"/>
    </source>
</evidence>
<gene>
    <name evidence="9" type="ORF">CXB51_006832</name>
</gene>
<dbReference type="GO" id="GO:0006886">
    <property type="term" value="P:intracellular protein transport"/>
    <property type="evidence" value="ECO:0007669"/>
    <property type="project" value="InterPro"/>
</dbReference>
<feature type="region of interest" description="Disordered" evidence="8">
    <location>
        <begin position="290"/>
        <end position="373"/>
    </location>
</feature>
<evidence type="ECO:0000256" key="6">
    <source>
        <dbReference type="ARBA" id="ARBA00023329"/>
    </source>
</evidence>
<evidence type="ECO:0000256" key="5">
    <source>
        <dbReference type="ARBA" id="ARBA00023176"/>
    </source>
</evidence>
<sequence length="425" mass="47653">MITGNTYVDITQPQRTPSSLSGSEYNDSFDAMNNDGGEDINSSSRPFDDDAYMGYDSSSFPPPPTGQGFPPHDLTSDTAHHVPHNLNRSYSNNLAYIATTTSNIHTNNNNIDPPSPDVYGSFRASAMDGSGIGGDGHGDDGFFASEGPVLPPPDEMREESFARREWRRQNAIHLEEKEKRERAMRDQIIAEAEEYKRSFYEKRDQNCETNKANNREREKLYMANQEKFHKESHLHYWKAIAEIIPREVATIEKKRGRKDPDKTPSVFVIQGPKPGKLTDLSRMRQILLKLKQNPPPHMMPPPKDEKAGKDGKDGKEAKNGKGATPADSGGENKPAAAGKDAAANGGPVQPKPETSAEAEADNKVKPDPDSSNYSQWRIRAETLDGFQVDSVISRSKRLIEKMDWFQHLQLCLVEWNEKKIRKMKN</sequence>
<comment type="caution">
    <text evidence="9">The sequence shown here is derived from an EMBL/GenBank/DDBJ whole genome shotgun (WGS) entry which is preliminary data.</text>
</comment>
<organism evidence="9 10">
    <name type="scientific">Gossypium anomalum</name>
    <dbReference type="NCBI Taxonomy" id="47600"/>
    <lineage>
        <taxon>Eukaryota</taxon>
        <taxon>Viridiplantae</taxon>
        <taxon>Streptophyta</taxon>
        <taxon>Embryophyta</taxon>
        <taxon>Tracheophyta</taxon>
        <taxon>Spermatophyta</taxon>
        <taxon>Magnoliopsida</taxon>
        <taxon>eudicotyledons</taxon>
        <taxon>Gunneridae</taxon>
        <taxon>Pentapetalae</taxon>
        <taxon>rosids</taxon>
        <taxon>malvids</taxon>
        <taxon>Malvales</taxon>
        <taxon>Malvaceae</taxon>
        <taxon>Malvoideae</taxon>
        <taxon>Gossypium</taxon>
    </lineage>
</organism>
<protein>
    <recommendedName>
        <fullName evidence="7">Clathrin light chain</fullName>
    </recommendedName>
</protein>
<comment type="subcellular location">
    <subcellularLocation>
        <location evidence="2 7">Cytoplasmic vesicle membrane</location>
        <topology evidence="2 7">Peripheral membrane protein</topology>
        <orientation evidence="2 7">Cytoplasmic side</orientation>
    </subcellularLocation>
    <subcellularLocation>
        <location evidence="7">Membrane</location>
        <location evidence="7">Coated pit</location>
        <topology evidence="7">Peripheral membrane protein</topology>
        <orientation evidence="7">Cytoplasmic side</orientation>
    </subcellularLocation>
    <text evidence="7">Cytoplasmic face of coated pits and vesicles.</text>
</comment>
<dbReference type="GO" id="GO:0032050">
    <property type="term" value="F:clathrin heavy chain binding"/>
    <property type="evidence" value="ECO:0007669"/>
    <property type="project" value="TreeGrafter"/>
</dbReference>
<dbReference type="OrthoDB" id="782264at2759"/>
<evidence type="ECO:0000256" key="7">
    <source>
        <dbReference type="RuleBase" id="RU363137"/>
    </source>
</evidence>
<evidence type="ECO:0000313" key="10">
    <source>
        <dbReference type="Proteomes" id="UP000701853"/>
    </source>
</evidence>
<reference evidence="9 10" key="1">
    <citation type="journal article" date="2021" name="bioRxiv">
        <title>The Gossypium anomalum genome as a resource for cotton improvement and evolutionary analysis of hybrid incompatibility.</title>
        <authorList>
            <person name="Grover C.E."/>
            <person name="Yuan D."/>
            <person name="Arick M.A."/>
            <person name="Miller E.R."/>
            <person name="Hu G."/>
            <person name="Peterson D.G."/>
            <person name="Wendel J.F."/>
            <person name="Udall J.A."/>
        </authorList>
    </citation>
    <scope>NUCLEOTIDE SEQUENCE [LARGE SCALE GENOMIC DNA]</scope>
    <source>
        <strain evidence="9">JFW-Udall</strain>
        <tissue evidence="9">Leaf</tissue>
    </source>
</reference>
<evidence type="ECO:0000256" key="3">
    <source>
        <dbReference type="ARBA" id="ARBA00005263"/>
    </source>
</evidence>
<dbReference type="Proteomes" id="UP000701853">
    <property type="component" value="Chromosome 3"/>
</dbReference>
<feature type="compositionally biased region" description="Basic and acidic residues" evidence="8">
    <location>
        <begin position="253"/>
        <end position="262"/>
    </location>
</feature>
<dbReference type="PANTHER" id="PTHR10639:SF33">
    <property type="entry name" value="CLATHRIN LIGHT CHAIN 1"/>
    <property type="match status" value="1"/>
</dbReference>
<feature type="compositionally biased region" description="Basic and acidic residues" evidence="8">
    <location>
        <begin position="302"/>
        <end position="319"/>
    </location>
</feature>
<dbReference type="EMBL" id="JAHUZN010000003">
    <property type="protein sequence ID" value="KAG8498305.1"/>
    <property type="molecule type" value="Genomic_DNA"/>
</dbReference>
<name>A0A8J6D936_9ROSI</name>
<evidence type="ECO:0000256" key="1">
    <source>
        <dbReference type="ARBA" id="ARBA00003913"/>
    </source>
</evidence>
<dbReference type="InterPro" id="IPR000996">
    <property type="entry name" value="Clathrin_L-chain"/>
</dbReference>
<feature type="compositionally biased region" description="Low complexity" evidence="8">
    <location>
        <begin position="332"/>
        <end position="347"/>
    </location>
</feature>
<keyword evidence="10" id="KW-1185">Reference proteome</keyword>
<accession>A0A8J6D936</accession>
<evidence type="ECO:0000256" key="8">
    <source>
        <dbReference type="SAM" id="MobiDB-lite"/>
    </source>
</evidence>
<dbReference type="GO" id="GO:0030132">
    <property type="term" value="C:clathrin coat of coated pit"/>
    <property type="evidence" value="ECO:0007669"/>
    <property type="project" value="InterPro"/>
</dbReference>
<feature type="region of interest" description="Disordered" evidence="8">
    <location>
        <begin position="129"/>
        <end position="162"/>
    </location>
</feature>
<proteinExistence type="inferred from homology"/>
<keyword evidence="4 7" id="KW-0472">Membrane</keyword>
<evidence type="ECO:0000313" key="9">
    <source>
        <dbReference type="EMBL" id="KAG8498305.1"/>
    </source>
</evidence>
<keyword evidence="6 7" id="KW-0968">Cytoplasmic vesicle</keyword>
<dbReference type="AlphaFoldDB" id="A0A8J6D936"/>
<dbReference type="GO" id="GO:0030130">
    <property type="term" value="C:clathrin coat of trans-Golgi network vesicle"/>
    <property type="evidence" value="ECO:0007669"/>
    <property type="project" value="InterPro"/>
</dbReference>
<dbReference type="GO" id="GO:0005198">
    <property type="term" value="F:structural molecule activity"/>
    <property type="evidence" value="ECO:0007669"/>
    <property type="project" value="InterPro"/>
</dbReference>
<dbReference type="Pfam" id="PF01086">
    <property type="entry name" value="Clathrin_lg_ch"/>
    <property type="match status" value="1"/>
</dbReference>
<dbReference type="GO" id="GO:0072583">
    <property type="term" value="P:clathrin-dependent endocytosis"/>
    <property type="evidence" value="ECO:0007669"/>
    <property type="project" value="TreeGrafter"/>
</dbReference>